<sequence length="264" mass="29982">MGCSASKASEVVVPMPTEVKDNLKSSPQEDNKTQELKIEAEKKTTSHKIQVKERTEDSLHGSQCSLNSNSDSSRSDRESSARSTRTDDSGLGELEDDPNIITESSATSDKQKMIIAEERPPTPELSIEGTKVTRRKSLKDKRVSFSEKQEEVRNRINSLSPMGGVTERPQSRGGISFDVMLCPETGNVKRRPQHLRKLEKRKKKSGRRTKEEIDEKLRHADDRRKEKEQQLVEKAQAMMSRERMNKALEDFAQRQINKEQTVTS</sequence>
<feature type="compositionally biased region" description="Basic and acidic residues" evidence="1">
    <location>
        <begin position="208"/>
        <end position="231"/>
    </location>
</feature>
<organism evidence="2 3">
    <name type="scientific">Porites lobata</name>
    <dbReference type="NCBI Taxonomy" id="104759"/>
    <lineage>
        <taxon>Eukaryota</taxon>
        <taxon>Metazoa</taxon>
        <taxon>Cnidaria</taxon>
        <taxon>Anthozoa</taxon>
        <taxon>Hexacorallia</taxon>
        <taxon>Scleractinia</taxon>
        <taxon>Fungiina</taxon>
        <taxon>Poritidae</taxon>
        <taxon>Porites</taxon>
    </lineage>
</organism>
<feature type="region of interest" description="Disordered" evidence="1">
    <location>
        <begin position="245"/>
        <end position="264"/>
    </location>
</feature>
<accession>A0ABN8NVN6</accession>
<feature type="region of interest" description="Disordered" evidence="1">
    <location>
        <begin position="1"/>
        <end position="173"/>
    </location>
</feature>
<feature type="compositionally biased region" description="Polar residues" evidence="1">
    <location>
        <begin position="254"/>
        <end position="264"/>
    </location>
</feature>
<evidence type="ECO:0000313" key="3">
    <source>
        <dbReference type="Proteomes" id="UP001159405"/>
    </source>
</evidence>
<name>A0ABN8NVN6_9CNID</name>
<dbReference type="PROSITE" id="PS51663">
    <property type="entry name" value="STATHMIN_3"/>
    <property type="match status" value="1"/>
</dbReference>
<dbReference type="InterPro" id="IPR000956">
    <property type="entry name" value="Stathmin_fam"/>
</dbReference>
<dbReference type="Pfam" id="PF00836">
    <property type="entry name" value="Stathmin"/>
    <property type="match status" value="1"/>
</dbReference>
<reference evidence="2 3" key="1">
    <citation type="submission" date="2022-05" db="EMBL/GenBank/DDBJ databases">
        <authorList>
            <consortium name="Genoscope - CEA"/>
            <person name="William W."/>
        </authorList>
    </citation>
    <scope>NUCLEOTIDE SEQUENCE [LARGE SCALE GENOMIC DNA]</scope>
</reference>
<proteinExistence type="predicted"/>
<keyword evidence="3" id="KW-1185">Reference proteome</keyword>
<gene>
    <name evidence="2" type="ORF">PLOB_00027811</name>
</gene>
<dbReference type="Proteomes" id="UP001159405">
    <property type="component" value="Unassembled WGS sequence"/>
</dbReference>
<feature type="compositionally biased region" description="Basic and acidic residues" evidence="1">
    <location>
        <begin position="18"/>
        <end position="59"/>
    </location>
</feature>
<evidence type="ECO:0000256" key="1">
    <source>
        <dbReference type="SAM" id="MobiDB-lite"/>
    </source>
</evidence>
<feature type="compositionally biased region" description="Basic residues" evidence="1">
    <location>
        <begin position="188"/>
        <end position="207"/>
    </location>
</feature>
<comment type="caution">
    <text evidence="2">The sequence shown here is derived from an EMBL/GenBank/DDBJ whole genome shotgun (WGS) entry which is preliminary data.</text>
</comment>
<feature type="region of interest" description="Disordered" evidence="1">
    <location>
        <begin position="186"/>
        <end position="231"/>
    </location>
</feature>
<feature type="compositionally biased region" description="Basic and acidic residues" evidence="1">
    <location>
        <begin position="73"/>
        <end position="88"/>
    </location>
</feature>
<evidence type="ECO:0000313" key="2">
    <source>
        <dbReference type="EMBL" id="CAH3120252.1"/>
    </source>
</evidence>
<dbReference type="EMBL" id="CALNXK010000034">
    <property type="protein sequence ID" value="CAH3120252.1"/>
    <property type="molecule type" value="Genomic_DNA"/>
</dbReference>
<feature type="compositionally biased region" description="Basic and acidic residues" evidence="1">
    <location>
        <begin position="140"/>
        <end position="154"/>
    </location>
</feature>
<protein>
    <submittedName>
        <fullName evidence="2">Uncharacterized protein</fullName>
    </submittedName>
</protein>
<feature type="compositionally biased region" description="Basic and acidic residues" evidence="1">
    <location>
        <begin position="109"/>
        <end position="121"/>
    </location>
</feature>